<dbReference type="PANTHER" id="PTHR20923">
    <property type="entry name" value="BAT4 PROTEIN-RELATED"/>
    <property type="match status" value="1"/>
</dbReference>
<dbReference type="OrthoDB" id="4822at2759"/>
<evidence type="ECO:0000256" key="1">
    <source>
        <dbReference type="SAM" id="MobiDB-lite"/>
    </source>
</evidence>
<dbReference type="InterPro" id="IPR039146">
    <property type="entry name" value="GPANK1"/>
</dbReference>
<feature type="domain" description="G-patch" evidence="2">
    <location>
        <begin position="117"/>
        <end position="163"/>
    </location>
</feature>
<proteinExistence type="predicted"/>
<feature type="compositionally biased region" description="Polar residues" evidence="1">
    <location>
        <begin position="9"/>
        <end position="51"/>
    </location>
</feature>
<feature type="region of interest" description="Disordered" evidence="1">
    <location>
        <begin position="179"/>
        <end position="206"/>
    </location>
</feature>
<name>A0A8H7S4I8_9FUNG</name>
<gene>
    <name evidence="3" type="ORF">INT45_008723</name>
</gene>
<evidence type="ECO:0000259" key="2">
    <source>
        <dbReference type="PROSITE" id="PS50174"/>
    </source>
</evidence>
<feature type="region of interest" description="Disordered" evidence="1">
    <location>
        <begin position="1"/>
        <end position="73"/>
    </location>
</feature>
<evidence type="ECO:0000313" key="3">
    <source>
        <dbReference type="EMBL" id="KAG2222604.1"/>
    </source>
</evidence>
<protein>
    <recommendedName>
        <fullName evidence="2">G-patch domain-containing protein</fullName>
    </recommendedName>
</protein>
<feature type="compositionally biased region" description="Basic and acidic residues" evidence="1">
    <location>
        <begin position="52"/>
        <end position="73"/>
    </location>
</feature>
<keyword evidence="4" id="KW-1185">Reference proteome</keyword>
<dbReference type="GO" id="GO:0003676">
    <property type="term" value="F:nucleic acid binding"/>
    <property type="evidence" value="ECO:0007669"/>
    <property type="project" value="InterPro"/>
</dbReference>
<dbReference type="AlphaFoldDB" id="A0A8H7S4I8"/>
<dbReference type="EMBL" id="JAEPRB010000079">
    <property type="protein sequence ID" value="KAG2222604.1"/>
    <property type="molecule type" value="Genomic_DNA"/>
</dbReference>
<dbReference type="PROSITE" id="PS50174">
    <property type="entry name" value="G_PATCH"/>
    <property type="match status" value="1"/>
</dbReference>
<evidence type="ECO:0000313" key="4">
    <source>
        <dbReference type="Proteomes" id="UP000646827"/>
    </source>
</evidence>
<dbReference type="PANTHER" id="PTHR20923:SF1">
    <property type="entry name" value="G PATCH DOMAIN AND ANKYRIN REPEAT-CONTAINING PROTEIN 1"/>
    <property type="match status" value="1"/>
</dbReference>
<dbReference type="InterPro" id="IPR000467">
    <property type="entry name" value="G_patch_dom"/>
</dbReference>
<reference evidence="3 4" key="1">
    <citation type="submission" date="2020-12" db="EMBL/GenBank/DDBJ databases">
        <title>Metabolic potential, ecology and presence of endohyphal bacteria is reflected in genomic diversity of Mucoromycotina.</title>
        <authorList>
            <person name="Muszewska A."/>
            <person name="Okrasinska A."/>
            <person name="Steczkiewicz K."/>
            <person name="Drgas O."/>
            <person name="Orlowska M."/>
            <person name="Perlinska-Lenart U."/>
            <person name="Aleksandrzak-Piekarczyk T."/>
            <person name="Szatraj K."/>
            <person name="Zielenkiewicz U."/>
            <person name="Pilsyk S."/>
            <person name="Malc E."/>
            <person name="Mieczkowski P."/>
            <person name="Kruszewska J.S."/>
            <person name="Biernat P."/>
            <person name="Pawlowska J."/>
        </authorList>
    </citation>
    <scope>NUCLEOTIDE SEQUENCE [LARGE SCALE GENOMIC DNA]</scope>
    <source>
        <strain evidence="3 4">CBS 142.35</strain>
    </source>
</reference>
<sequence>MEDDHSMRKTTQYSRPIEFVSSNTEKTLSTVPTTAGSTGSQVANLYKSITSNKKDNDKNKDEEQKQKENDEKEQKLWCPDCELNVPLSFLEQHVRGIVHRTSSSTSTTPTEFLALNGSNIGFQLLKSQGWKYEEGLGPKGQGRRHPIATALKQDTLGLGHEKSTKRRITHTATEIEEQRYRRRQRASNTATPPTNGKLVARQERKESRERVAMLRYLNS</sequence>
<accession>A0A8H7S4I8</accession>
<organism evidence="3 4">
    <name type="scientific">Circinella minor</name>
    <dbReference type="NCBI Taxonomy" id="1195481"/>
    <lineage>
        <taxon>Eukaryota</taxon>
        <taxon>Fungi</taxon>
        <taxon>Fungi incertae sedis</taxon>
        <taxon>Mucoromycota</taxon>
        <taxon>Mucoromycotina</taxon>
        <taxon>Mucoromycetes</taxon>
        <taxon>Mucorales</taxon>
        <taxon>Lichtheimiaceae</taxon>
        <taxon>Circinella</taxon>
    </lineage>
</organism>
<dbReference type="Proteomes" id="UP000646827">
    <property type="component" value="Unassembled WGS sequence"/>
</dbReference>
<dbReference type="SMART" id="SM00443">
    <property type="entry name" value="G_patch"/>
    <property type="match status" value="1"/>
</dbReference>
<dbReference type="Pfam" id="PF01585">
    <property type="entry name" value="G-patch"/>
    <property type="match status" value="1"/>
</dbReference>
<comment type="caution">
    <text evidence="3">The sequence shown here is derived from an EMBL/GenBank/DDBJ whole genome shotgun (WGS) entry which is preliminary data.</text>
</comment>